<feature type="compositionally biased region" description="Low complexity" evidence="1">
    <location>
        <begin position="332"/>
        <end position="345"/>
    </location>
</feature>
<feature type="region of interest" description="Disordered" evidence="1">
    <location>
        <begin position="52"/>
        <end position="76"/>
    </location>
</feature>
<gene>
    <name evidence="2" type="ORF">MNAN1_002219</name>
</gene>
<dbReference type="EMBL" id="CP119895">
    <property type="protein sequence ID" value="WFD27223.1"/>
    <property type="molecule type" value="Genomic_DNA"/>
</dbReference>
<organism evidence="2 3">
    <name type="scientific">Malassezia nana</name>
    <dbReference type="NCBI Taxonomy" id="180528"/>
    <lineage>
        <taxon>Eukaryota</taxon>
        <taxon>Fungi</taxon>
        <taxon>Dikarya</taxon>
        <taxon>Basidiomycota</taxon>
        <taxon>Ustilaginomycotina</taxon>
        <taxon>Malasseziomycetes</taxon>
        <taxon>Malasseziales</taxon>
        <taxon>Malasseziaceae</taxon>
        <taxon>Malassezia</taxon>
    </lineage>
</organism>
<feature type="region of interest" description="Disordered" evidence="1">
    <location>
        <begin position="179"/>
        <end position="204"/>
    </location>
</feature>
<feature type="compositionally biased region" description="Low complexity" evidence="1">
    <location>
        <begin position="377"/>
        <end position="390"/>
    </location>
</feature>
<dbReference type="Proteomes" id="UP001213623">
    <property type="component" value="Chromosome 4"/>
</dbReference>
<evidence type="ECO:0000256" key="1">
    <source>
        <dbReference type="SAM" id="MobiDB-lite"/>
    </source>
</evidence>
<sequence>MPLVHIPSPSTVLVKEQGLMLQNVSATLVRVIQSHPTGALYSDMDLLKRLEQDDSTSSDSCEPTHPCSSGASPDCSPQIETITVTTTGKSCRFHSQRAIHLRLALHPGSVLGFSHASSNSFEPGSTEHDLGGVQICESISQDTALHNIRFILAIRVMVRGQHGDNFDVVTRRLVKIVPGPPPSLMMPRDPESGASEKQSQSKTLLQESDSMAALFTHATEYDGYDDTTTRMEAMLSASAVQDVTLEEMSCTPVPNPDMLQESAPLVLGDEGITPPDYQQVPPNESECSIPEEELPDFHEAALYPPEPLPVTLPAWHTTSHYTGSPDENIPVEGLEPLTPTTGLPPSYIDSANSQDSMGDPSSEVLPPAYAPPPAPSDPAAASSVSSSSDPIFPPLYEA</sequence>
<evidence type="ECO:0000313" key="3">
    <source>
        <dbReference type="Proteomes" id="UP001213623"/>
    </source>
</evidence>
<feature type="compositionally biased region" description="Polar residues" evidence="1">
    <location>
        <begin position="55"/>
        <end position="71"/>
    </location>
</feature>
<dbReference type="AlphaFoldDB" id="A0AAF0EKS6"/>
<accession>A0AAF0EKS6</accession>
<reference evidence="2" key="1">
    <citation type="submission" date="2023-03" db="EMBL/GenBank/DDBJ databases">
        <title>Mating type loci evolution in Malassezia.</title>
        <authorList>
            <person name="Coelho M.A."/>
        </authorList>
    </citation>
    <scope>NUCLEOTIDE SEQUENCE</scope>
    <source>
        <strain evidence="2">CBS 9557</strain>
    </source>
</reference>
<keyword evidence="3" id="KW-1185">Reference proteome</keyword>
<proteinExistence type="predicted"/>
<evidence type="ECO:0000313" key="2">
    <source>
        <dbReference type="EMBL" id="WFD27223.1"/>
    </source>
</evidence>
<protein>
    <submittedName>
        <fullName evidence="2">Uncharacterized protein</fullName>
    </submittedName>
</protein>
<feature type="compositionally biased region" description="Polar residues" evidence="1">
    <location>
        <begin position="195"/>
        <end position="204"/>
    </location>
</feature>
<feature type="region of interest" description="Disordered" evidence="1">
    <location>
        <begin position="319"/>
        <end position="398"/>
    </location>
</feature>
<name>A0AAF0EKS6_9BASI</name>